<gene>
    <name evidence="1" type="ORF">RJ639_011014</name>
</gene>
<protein>
    <submittedName>
        <fullName evidence="1">Uncharacterized protein</fullName>
    </submittedName>
</protein>
<dbReference type="Proteomes" id="UP001188597">
    <property type="component" value="Unassembled WGS sequence"/>
</dbReference>
<dbReference type="PANTHER" id="PTHR12917">
    <property type="entry name" value="ASPARTYL PROTEASE DDI-RELATED"/>
    <property type="match status" value="1"/>
</dbReference>
<sequence>MVTLVTTRLMGGLEEYYYSSAPHYGSDGEACMGALQMVNAFVQKSKEEATKGKSSKKRRGLLYATVDVARKTQEALVDTRATHNFMSPSVAEWLRLKPTKDGGWFMVVNAEDRQTKGVIKNINLRIERWKEKADFNIIDMDELGVVLGMDVMDNSSVILNPYRGVMIMVGKEKTNRSE</sequence>
<dbReference type="InterPro" id="IPR021109">
    <property type="entry name" value="Peptidase_aspartic_dom_sf"/>
</dbReference>
<dbReference type="CDD" id="cd00303">
    <property type="entry name" value="retropepsin_like"/>
    <property type="match status" value="1"/>
</dbReference>
<dbReference type="PANTHER" id="PTHR12917:SF18">
    <property type="entry name" value="DNA DAMAGE-INDUCIBLE PROTEIN 1-LIKE"/>
    <property type="match status" value="1"/>
</dbReference>
<dbReference type="Pfam" id="PF13975">
    <property type="entry name" value="gag-asp_proteas"/>
    <property type="match status" value="1"/>
</dbReference>
<reference evidence="1" key="1">
    <citation type="submission" date="2022-12" db="EMBL/GenBank/DDBJ databases">
        <title>Draft genome assemblies for two species of Escallonia (Escalloniales).</title>
        <authorList>
            <person name="Chanderbali A."/>
            <person name="Dervinis C."/>
            <person name="Anghel I."/>
            <person name="Soltis D."/>
            <person name="Soltis P."/>
            <person name="Zapata F."/>
        </authorList>
    </citation>
    <scope>NUCLEOTIDE SEQUENCE</scope>
    <source>
        <strain evidence="1">UCBG64.0493</strain>
        <tissue evidence="1">Leaf</tissue>
    </source>
</reference>
<proteinExistence type="predicted"/>
<organism evidence="1 2">
    <name type="scientific">Escallonia herrerae</name>
    <dbReference type="NCBI Taxonomy" id="1293975"/>
    <lineage>
        <taxon>Eukaryota</taxon>
        <taxon>Viridiplantae</taxon>
        <taxon>Streptophyta</taxon>
        <taxon>Embryophyta</taxon>
        <taxon>Tracheophyta</taxon>
        <taxon>Spermatophyta</taxon>
        <taxon>Magnoliopsida</taxon>
        <taxon>eudicotyledons</taxon>
        <taxon>Gunneridae</taxon>
        <taxon>Pentapetalae</taxon>
        <taxon>asterids</taxon>
        <taxon>campanulids</taxon>
        <taxon>Escalloniales</taxon>
        <taxon>Escalloniaceae</taxon>
        <taxon>Escallonia</taxon>
    </lineage>
</organism>
<dbReference type="AlphaFoldDB" id="A0AA88VJA5"/>
<dbReference type="SUPFAM" id="SSF50630">
    <property type="entry name" value="Acid proteases"/>
    <property type="match status" value="1"/>
</dbReference>
<accession>A0AA88VJA5</accession>
<keyword evidence="2" id="KW-1185">Reference proteome</keyword>
<evidence type="ECO:0000313" key="1">
    <source>
        <dbReference type="EMBL" id="KAK3010011.1"/>
    </source>
</evidence>
<name>A0AA88VJA5_9ASTE</name>
<dbReference type="Gene3D" id="2.40.70.10">
    <property type="entry name" value="Acid Proteases"/>
    <property type="match status" value="1"/>
</dbReference>
<evidence type="ECO:0000313" key="2">
    <source>
        <dbReference type="Proteomes" id="UP001188597"/>
    </source>
</evidence>
<comment type="caution">
    <text evidence="1">The sequence shown here is derived from an EMBL/GenBank/DDBJ whole genome shotgun (WGS) entry which is preliminary data.</text>
</comment>
<dbReference type="EMBL" id="JAVXUP010001584">
    <property type="protein sequence ID" value="KAK3010011.1"/>
    <property type="molecule type" value="Genomic_DNA"/>
</dbReference>